<dbReference type="Proteomes" id="UP000696931">
    <property type="component" value="Unassembled WGS sequence"/>
</dbReference>
<accession>A0A933SD20</accession>
<gene>
    <name evidence="1" type="ORF">HZA61_10370</name>
</gene>
<sequence length="147" mass="15224">MPTASPMPSVSLLPHFKIFPGRYMTEAPPRMPASESETKGALHALLAPFNVSQRQSRSTGPAKNTRFGPPAALGTVNMCGYQSCASGADGSAWNCCAAVVAVGSQISETRVNSSTSCGTNVCPQTGCAASDRWAQVAANVFSPFAPK</sequence>
<protein>
    <submittedName>
        <fullName evidence="1">Uncharacterized protein</fullName>
    </submittedName>
</protein>
<evidence type="ECO:0000313" key="2">
    <source>
        <dbReference type="Proteomes" id="UP000696931"/>
    </source>
</evidence>
<dbReference type="EMBL" id="JACRIW010000075">
    <property type="protein sequence ID" value="MBI5169882.1"/>
    <property type="molecule type" value="Genomic_DNA"/>
</dbReference>
<comment type="caution">
    <text evidence="1">The sequence shown here is derived from an EMBL/GenBank/DDBJ whole genome shotgun (WGS) entry which is preliminary data.</text>
</comment>
<reference evidence="1" key="1">
    <citation type="submission" date="2020-07" db="EMBL/GenBank/DDBJ databases">
        <title>Huge and variable diversity of episymbiotic CPR bacteria and DPANN archaea in groundwater ecosystems.</title>
        <authorList>
            <person name="He C.Y."/>
            <person name="Keren R."/>
            <person name="Whittaker M."/>
            <person name="Farag I.F."/>
            <person name="Doudna J."/>
            <person name="Cate J.H.D."/>
            <person name="Banfield J.F."/>
        </authorList>
    </citation>
    <scope>NUCLEOTIDE SEQUENCE</scope>
    <source>
        <strain evidence="1">NC_groundwater_1813_Pr3_B-0.1um_71_17</strain>
    </source>
</reference>
<proteinExistence type="predicted"/>
<dbReference type="AlphaFoldDB" id="A0A933SD20"/>
<evidence type="ECO:0000313" key="1">
    <source>
        <dbReference type="EMBL" id="MBI5169882.1"/>
    </source>
</evidence>
<name>A0A933SD20_UNCEI</name>
<organism evidence="1 2">
    <name type="scientific">Eiseniibacteriota bacterium</name>
    <dbReference type="NCBI Taxonomy" id="2212470"/>
    <lineage>
        <taxon>Bacteria</taxon>
        <taxon>Candidatus Eiseniibacteriota</taxon>
    </lineage>
</organism>